<evidence type="ECO:0000313" key="2">
    <source>
        <dbReference type="Proteomes" id="UP000256328"/>
    </source>
</evidence>
<dbReference type="Proteomes" id="UP000256328">
    <property type="component" value="Unassembled WGS sequence"/>
</dbReference>
<evidence type="ECO:0000313" key="1">
    <source>
        <dbReference type="EMBL" id="RDW57237.1"/>
    </source>
</evidence>
<gene>
    <name evidence="1" type="ORF">BP5796_12687</name>
</gene>
<keyword evidence="2" id="KW-1185">Reference proteome</keyword>
<protein>
    <submittedName>
        <fullName evidence="1">Uncharacterized protein</fullName>
    </submittedName>
</protein>
<dbReference type="EMBL" id="PDLN01000023">
    <property type="protein sequence ID" value="RDW57237.1"/>
    <property type="molecule type" value="Genomic_DNA"/>
</dbReference>
<accession>A0A3D8Q6C6</accession>
<dbReference type="AlphaFoldDB" id="A0A3D8Q6C6"/>
<proteinExistence type="predicted"/>
<dbReference type="OrthoDB" id="10575403at2759"/>
<name>A0A3D8Q6C6_9HELO</name>
<organism evidence="1 2">
    <name type="scientific">Coleophoma crateriformis</name>
    <dbReference type="NCBI Taxonomy" id="565419"/>
    <lineage>
        <taxon>Eukaryota</taxon>
        <taxon>Fungi</taxon>
        <taxon>Dikarya</taxon>
        <taxon>Ascomycota</taxon>
        <taxon>Pezizomycotina</taxon>
        <taxon>Leotiomycetes</taxon>
        <taxon>Helotiales</taxon>
        <taxon>Dermateaceae</taxon>
        <taxon>Coleophoma</taxon>
    </lineage>
</organism>
<reference evidence="1 2" key="1">
    <citation type="journal article" date="2018" name="IMA Fungus">
        <title>IMA Genome-F 9: Draft genome sequence of Annulohypoxylon stygium, Aspergillus mulundensis, Berkeleyomyces basicola (syn. Thielaviopsis basicola), Ceratocystis smalleyi, two Cercospora beticola strains, Coleophoma cylindrospora, Fusarium fracticaudum, Phialophora cf. hyalina, and Morchella septimelata.</title>
        <authorList>
            <person name="Wingfield B.D."/>
            <person name="Bills G.F."/>
            <person name="Dong Y."/>
            <person name="Huang W."/>
            <person name="Nel W.J."/>
            <person name="Swalarsk-Parry B.S."/>
            <person name="Vaghefi N."/>
            <person name="Wilken P.M."/>
            <person name="An Z."/>
            <person name="de Beer Z.W."/>
            <person name="De Vos L."/>
            <person name="Chen L."/>
            <person name="Duong T.A."/>
            <person name="Gao Y."/>
            <person name="Hammerbacher A."/>
            <person name="Kikkert J.R."/>
            <person name="Li Y."/>
            <person name="Li H."/>
            <person name="Li K."/>
            <person name="Li Q."/>
            <person name="Liu X."/>
            <person name="Ma X."/>
            <person name="Naidoo K."/>
            <person name="Pethybridge S.J."/>
            <person name="Sun J."/>
            <person name="Steenkamp E.T."/>
            <person name="van der Nest M.A."/>
            <person name="van Wyk S."/>
            <person name="Wingfield M.J."/>
            <person name="Xiong C."/>
            <person name="Yue Q."/>
            <person name="Zhang X."/>
        </authorList>
    </citation>
    <scope>NUCLEOTIDE SEQUENCE [LARGE SCALE GENOMIC DNA]</scope>
    <source>
        <strain evidence="1 2">BP5796</strain>
    </source>
</reference>
<sequence>MASSSFCANQPLACHCHQEPAEPPVERELTTRRLTTFHKMPELPLEMHVPHPIPTIRHRIWHFAYNDLAPMTITIFSMQLGQQKYFHITSCLQHPLRTARFLPALLKTTHEARNYGLDNVFNTTCSFTLHDAHPHGAAHSLAGVPLLCPSRGVELSAHGHQSRDGGPVRGPHGDIPAHWNCGSGAGWRAGGGDGSCALGGDGGVAVERGDDGESVVWGGVGGGCFGGAGSEGSGLSRGVEGAGGGEGG</sequence>
<comment type="caution">
    <text evidence="1">The sequence shown here is derived from an EMBL/GenBank/DDBJ whole genome shotgun (WGS) entry which is preliminary data.</text>
</comment>